<dbReference type="PANTHER" id="PTHR30629:SF2">
    <property type="entry name" value="PROPHAGE INTEGRASE INTS-RELATED"/>
    <property type="match status" value="1"/>
</dbReference>
<feature type="region of interest" description="Disordered" evidence="5">
    <location>
        <begin position="71"/>
        <end position="96"/>
    </location>
</feature>
<evidence type="ECO:0000259" key="6">
    <source>
        <dbReference type="PROSITE" id="PS51898"/>
    </source>
</evidence>
<dbReference type="InterPro" id="IPR038488">
    <property type="entry name" value="Integrase_DNA-bd_sf"/>
</dbReference>
<protein>
    <submittedName>
        <fullName evidence="7">Tyrosine-type recombinase/integrase</fullName>
    </submittedName>
</protein>
<dbReference type="Proteomes" id="UP001163255">
    <property type="component" value="Chromosome"/>
</dbReference>
<gene>
    <name evidence="7" type="ORF">NX720_14155</name>
</gene>
<name>A0ABY6GMU5_9GAMM</name>
<evidence type="ECO:0000256" key="3">
    <source>
        <dbReference type="ARBA" id="ARBA00023125"/>
    </source>
</evidence>
<keyword evidence="2" id="KW-0229">DNA integration</keyword>
<dbReference type="InterPro" id="IPR002104">
    <property type="entry name" value="Integrase_catalytic"/>
</dbReference>
<evidence type="ECO:0000256" key="5">
    <source>
        <dbReference type="SAM" id="MobiDB-lite"/>
    </source>
</evidence>
<evidence type="ECO:0000256" key="2">
    <source>
        <dbReference type="ARBA" id="ARBA00022908"/>
    </source>
</evidence>
<evidence type="ECO:0000313" key="8">
    <source>
        <dbReference type="Proteomes" id="UP001163255"/>
    </source>
</evidence>
<dbReference type="Pfam" id="PF13356">
    <property type="entry name" value="Arm-DNA-bind_3"/>
    <property type="match status" value="1"/>
</dbReference>
<dbReference type="Gene3D" id="3.30.160.390">
    <property type="entry name" value="Integrase, DNA-binding domain"/>
    <property type="match status" value="1"/>
</dbReference>
<dbReference type="SUPFAM" id="SSF56349">
    <property type="entry name" value="DNA breaking-rejoining enzymes"/>
    <property type="match status" value="1"/>
</dbReference>
<dbReference type="InterPro" id="IPR050808">
    <property type="entry name" value="Phage_Integrase"/>
</dbReference>
<dbReference type="InterPro" id="IPR013762">
    <property type="entry name" value="Integrase-like_cat_sf"/>
</dbReference>
<proteinExistence type="inferred from homology"/>
<dbReference type="RefSeq" id="WP_262595454.1">
    <property type="nucleotide sequence ID" value="NZ_CP103300.1"/>
</dbReference>
<dbReference type="PROSITE" id="PS51898">
    <property type="entry name" value="TYR_RECOMBINASE"/>
    <property type="match status" value="1"/>
</dbReference>
<keyword evidence="4" id="KW-0233">DNA recombination</keyword>
<dbReference type="InterPro" id="IPR011010">
    <property type="entry name" value="DNA_brk_join_enz"/>
</dbReference>
<comment type="similarity">
    <text evidence="1">Belongs to the 'phage' integrase family.</text>
</comment>
<dbReference type="InterPro" id="IPR025166">
    <property type="entry name" value="Integrase_DNA_bind_dom"/>
</dbReference>
<reference evidence="7" key="1">
    <citation type="submission" date="2022-10" db="EMBL/GenBank/DDBJ databases">
        <title>Completed Genome Sequence of two octocoral isolated bacterium, Endozoicomonas euniceicola EF212T and Endozoicomonas gorgoniicola PS125T.</title>
        <authorList>
            <person name="Chiou Y.-J."/>
            <person name="Chen Y.-H."/>
        </authorList>
    </citation>
    <scope>NUCLEOTIDE SEQUENCE</scope>
    <source>
        <strain evidence="7">EF212</strain>
    </source>
</reference>
<dbReference type="EMBL" id="CP103300">
    <property type="protein sequence ID" value="UYM14054.1"/>
    <property type="molecule type" value="Genomic_DNA"/>
</dbReference>
<dbReference type="InterPro" id="IPR010998">
    <property type="entry name" value="Integrase_recombinase_N"/>
</dbReference>
<sequence>MPAKKLTDSLVSKTTARLTDSAVRGFFVLPRKTGKFFYYKYKTPEGKSRSFPLGRFGNVTTTEARKLAKEAAGQVAKGLDPQAEKQAHRAEQKRQEQETLRAFLAGGYREVTPKKTADEVTPKLMHHFSEYMDQPMSSITAWSIEKWKRSYPGKPSGANRMLTRLRGVLNKAVKAGLLEVSPMADVKKLKEDKNQKIRYLTTVEEKTFLDAVEARQEKHREERTRYIKWCMDRNRKPPMPFDQPFTDHVAPMIVVKLNTGLRRGELFNLRVADLNLPDRLLTVVGEGAKSGQTRQIPLNDKAFTALVGWLNQTGNSGLVFPSPVTGLRLDNINSAWRQLRKGAGLPDLRLHDLRHTFGTRLAHNRVDLVTIKELMGHESLDTTARYLHTSQELKINAVMGLV</sequence>
<evidence type="ECO:0000256" key="1">
    <source>
        <dbReference type="ARBA" id="ARBA00008857"/>
    </source>
</evidence>
<feature type="compositionally biased region" description="Basic and acidic residues" evidence="5">
    <location>
        <begin position="82"/>
        <end position="96"/>
    </location>
</feature>
<dbReference type="Gene3D" id="1.10.150.130">
    <property type="match status" value="1"/>
</dbReference>
<keyword evidence="3" id="KW-0238">DNA-binding</keyword>
<dbReference type="Pfam" id="PF00589">
    <property type="entry name" value="Phage_integrase"/>
    <property type="match status" value="1"/>
</dbReference>
<organism evidence="7 8">
    <name type="scientific">Endozoicomonas euniceicola</name>
    <dbReference type="NCBI Taxonomy" id="1234143"/>
    <lineage>
        <taxon>Bacteria</taxon>
        <taxon>Pseudomonadati</taxon>
        <taxon>Pseudomonadota</taxon>
        <taxon>Gammaproteobacteria</taxon>
        <taxon>Oceanospirillales</taxon>
        <taxon>Endozoicomonadaceae</taxon>
        <taxon>Endozoicomonas</taxon>
    </lineage>
</organism>
<evidence type="ECO:0000256" key="4">
    <source>
        <dbReference type="ARBA" id="ARBA00023172"/>
    </source>
</evidence>
<accession>A0ABY6GMU5</accession>
<dbReference type="PANTHER" id="PTHR30629">
    <property type="entry name" value="PROPHAGE INTEGRASE"/>
    <property type="match status" value="1"/>
</dbReference>
<evidence type="ECO:0000313" key="7">
    <source>
        <dbReference type="EMBL" id="UYM14054.1"/>
    </source>
</evidence>
<dbReference type="Gene3D" id="1.10.443.10">
    <property type="entry name" value="Intergrase catalytic core"/>
    <property type="match status" value="1"/>
</dbReference>
<keyword evidence="8" id="KW-1185">Reference proteome</keyword>
<feature type="domain" description="Tyr recombinase" evidence="6">
    <location>
        <begin position="195"/>
        <end position="399"/>
    </location>
</feature>
<dbReference type="CDD" id="cd00796">
    <property type="entry name" value="INT_Rci_Hp1_C"/>
    <property type="match status" value="1"/>
</dbReference>